<evidence type="ECO:0000313" key="2">
    <source>
        <dbReference type="Proteomes" id="UP001142055"/>
    </source>
</evidence>
<reference evidence="1" key="1">
    <citation type="submission" date="2022-12" db="EMBL/GenBank/DDBJ databases">
        <title>Genome assemblies of Blomia tropicalis.</title>
        <authorList>
            <person name="Cui Y."/>
        </authorList>
    </citation>
    <scope>NUCLEOTIDE SEQUENCE</scope>
    <source>
        <tissue evidence="1">Adult mites</tissue>
    </source>
</reference>
<organism evidence="1 2">
    <name type="scientific">Blomia tropicalis</name>
    <name type="common">Mite</name>
    <dbReference type="NCBI Taxonomy" id="40697"/>
    <lineage>
        <taxon>Eukaryota</taxon>
        <taxon>Metazoa</taxon>
        <taxon>Ecdysozoa</taxon>
        <taxon>Arthropoda</taxon>
        <taxon>Chelicerata</taxon>
        <taxon>Arachnida</taxon>
        <taxon>Acari</taxon>
        <taxon>Acariformes</taxon>
        <taxon>Sarcoptiformes</taxon>
        <taxon>Astigmata</taxon>
        <taxon>Glycyphagoidea</taxon>
        <taxon>Echimyopodidae</taxon>
        <taxon>Blomia</taxon>
    </lineage>
</organism>
<gene>
    <name evidence="1" type="ORF">RDWZM_007341</name>
</gene>
<proteinExistence type="predicted"/>
<comment type="caution">
    <text evidence="1">The sequence shown here is derived from an EMBL/GenBank/DDBJ whole genome shotgun (WGS) entry which is preliminary data.</text>
</comment>
<protein>
    <submittedName>
        <fullName evidence="1">Uncharacterized protein</fullName>
    </submittedName>
</protein>
<evidence type="ECO:0000313" key="1">
    <source>
        <dbReference type="EMBL" id="KAJ6216184.1"/>
    </source>
</evidence>
<sequence>MNEANQNKNETTHAIHCVNEYNSIIDLSTLKQRQSRLRIHKHNICFYVRTDRKTVADTRDEGVKDQ</sequence>
<dbReference type="EMBL" id="JAPWDV010000003">
    <property type="protein sequence ID" value="KAJ6216184.1"/>
    <property type="molecule type" value="Genomic_DNA"/>
</dbReference>
<dbReference type="Proteomes" id="UP001142055">
    <property type="component" value="Chromosome 3"/>
</dbReference>
<keyword evidence="2" id="KW-1185">Reference proteome</keyword>
<name>A0A9Q0LZL0_BLOTA</name>
<feature type="non-terminal residue" evidence="1">
    <location>
        <position position="66"/>
    </location>
</feature>
<dbReference type="AlphaFoldDB" id="A0A9Q0LZL0"/>
<accession>A0A9Q0LZL0</accession>